<keyword evidence="2" id="KW-1185">Reference proteome</keyword>
<protein>
    <submittedName>
        <fullName evidence="1">WbqC family protein</fullName>
    </submittedName>
</protein>
<dbReference type="RefSeq" id="WP_376882906.1">
    <property type="nucleotide sequence ID" value="NZ_JBHUHR010000003.1"/>
</dbReference>
<gene>
    <name evidence="1" type="ORF">ACFSKL_01730</name>
</gene>
<sequence>MAIITELFYLPPIEYFVAIQKEEKILLDTGENYQKQTYRNRSQIRLANKVETLSIPVIGGNKKVKTGLLKIDHQQKWMNVHLRGIQSAYGKAPFFEFYFPYIEQVYQKNIDLLADFNSELLTVCLKLLQLDIKLEILGETDPDSQLNDIRGKISAKTSFEERNIYQPAPYSQLFGLDFVPNLSIIDLLFCVGPESKNILAKSQKIH</sequence>
<organism evidence="1 2">
    <name type="scientific">Belliella marina</name>
    <dbReference type="NCBI Taxonomy" id="1644146"/>
    <lineage>
        <taxon>Bacteria</taxon>
        <taxon>Pseudomonadati</taxon>
        <taxon>Bacteroidota</taxon>
        <taxon>Cytophagia</taxon>
        <taxon>Cytophagales</taxon>
        <taxon>Cyclobacteriaceae</taxon>
        <taxon>Belliella</taxon>
    </lineage>
</organism>
<accession>A0ABW4VHF3</accession>
<reference evidence="2" key="1">
    <citation type="journal article" date="2019" name="Int. J. Syst. Evol. Microbiol.">
        <title>The Global Catalogue of Microorganisms (GCM) 10K type strain sequencing project: providing services to taxonomists for standard genome sequencing and annotation.</title>
        <authorList>
            <consortium name="The Broad Institute Genomics Platform"/>
            <consortium name="The Broad Institute Genome Sequencing Center for Infectious Disease"/>
            <person name="Wu L."/>
            <person name="Ma J."/>
        </authorList>
    </citation>
    <scope>NUCLEOTIDE SEQUENCE [LARGE SCALE GENOMIC DNA]</scope>
    <source>
        <strain evidence="2">CGMCC 1.15180</strain>
    </source>
</reference>
<dbReference type="Pfam" id="PF08889">
    <property type="entry name" value="WbqC"/>
    <property type="match status" value="2"/>
</dbReference>
<dbReference type="InterPro" id="IPR014985">
    <property type="entry name" value="WbqC"/>
</dbReference>
<proteinExistence type="predicted"/>
<dbReference type="Proteomes" id="UP001597361">
    <property type="component" value="Unassembled WGS sequence"/>
</dbReference>
<evidence type="ECO:0000313" key="2">
    <source>
        <dbReference type="Proteomes" id="UP001597361"/>
    </source>
</evidence>
<dbReference type="EMBL" id="JBHUHR010000003">
    <property type="protein sequence ID" value="MFD2033486.1"/>
    <property type="molecule type" value="Genomic_DNA"/>
</dbReference>
<evidence type="ECO:0000313" key="1">
    <source>
        <dbReference type="EMBL" id="MFD2033486.1"/>
    </source>
</evidence>
<name>A0ABW4VHF3_9BACT</name>
<comment type="caution">
    <text evidence="1">The sequence shown here is derived from an EMBL/GenBank/DDBJ whole genome shotgun (WGS) entry which is preliminary data.</text>
</comment>